<dbReference type="InterPro" id="IPR054652">
    <property type="entry name" value="T4P_EbsA-like"/>
</dbReference>
<dbReference type="EMBL" id="JAFIRA010000002">
    <property type="protein sequence ID" value="MCJ2541698.1"/>
    <property type="molecule type" value="Genomic_DNA"/>
</dbReference>
<keyword evidence="2" id="KW-1185">Reference proteome</keyword>
<dbReference type="RefSeq" id="WP_244348817.1">
    <property type="nucleotide sequence ID" value="NZ_JAFIRA010000002.1"/>
</dbReference>
<evidence type="ECO:0000313" key="1">
    <source>
        <dbReference type="EMBL" id="MCJ2541698.1"/>
    </source>
</evidence>
<gene>
    <name evidence="1" type="ORF">JX360_02060</name>
</gene>
<organism evidence="1 2">
    <name type="scientific">Thermostichus vulcanus str. 'Rupite'</name>
    <dbReference type="NCBI Taxonomy" id="2813851"/>
    <lineage>
        <taxon>Bacteria</taxon>
        <taxon>Bacillati</taxon>
        <taxon>Cyanobacteriota</taxon>
        <taxon>Cyanophyceae</taxon>
        <taxon>Thermostichales</taxon>
        <taxon>Thermostichaceae</taxon>
        <taxon>Thermostichus</taxon>
    </lineage>
</organism>
<evidence type="ECO:0000313" key="2">
    <source>
        <dbReference type="Proteomes" id="UP000830835"/>
    </source>
</evidence>
<comment type="caution">
    <text evidence="1">The sequence shown here is derived from an EMBL/GenBank/DDBJ whole genome shotgun (WGS) entry which is preliminary data.</text>
</comment>
<proteinExistence type="predicted"/>
<dbReference type="NCBIfam" id="NF045587">
    <property type="entry name" value="T4P_biogen_EbsA"/>
    <property type="match status" value="1"/>
</dbReference>
<dbReference type="Proteomes" id="UP000830835">
    <property type="component" value="Unassembled WGS sequence"/>
</dbReference>
<accession>A0ABT0C7D2</accession>
<sequence length="123" mass="14011">MALQLEPASLPEVAVYQPYYAVARRQYLALAVGLYKKASLEGQRAIEGEEPVRFLASWHMSPLPSDLTVVQLIFAQDADLTYQLSIADYEFVDYLIDVVALVQRGQPPDFTTAFYKKLMRYED</sequence>
<protein>
    <submittedName>
        <fullName evidence="1">Uncharacterized protein</fullName>
    </submittedName>
</protein>
<reference evidence="1" key="1">
    <citation type="submission" date="2021-02" db="EMBL/GenBank/DDBJ databases">
        <title>The CRISPR/cas machinery reduction and long-range gene transfer in the hot spring cyanobacterium Synechococcus.</title>
        <authorList>
            <person name="Dvorak P."/>
            <person name="Jahodarova E."/>
            <person name="Hasler P."/>
            <person name="Poulickova A."/>
        </authorList>
    </citation>
    <scope>NUCLEOTIDE SEQUENCE</scope>
    <source>
        <strain evidence="1">Rupite</strain>
    </source>
</reference>
<name>A0ABT0C7D2_THEVL</name>